<organism evidence="1 2">
    <name type="scientific">Caenorhabditis auriculariae</name>
    <dbReference type="NCBI Taxonomy" id="2777116"/>
    <lineage>
        <taxon>Eukaryota</taxon>
        <taxon>Metazoa</taxon>
        <taxon>Ecdysozoa</taxon>
        <taxon>Nematoda</taxon>
        <taxon>Chromadorea</taxon>
        <taxon>Rhabditida</taxon>
        <taxon>Rhabditina</taxon>
        <taxon>Rhabditomorpha</taxon>
        <taxon>Rhabditoidea</taxon>
        <taxon>Rhabditidae</taxon>
        <taxon>Peloderinae</taxon>
        <taxon>Caenorhabditis</taxon>
    </lineage>
</organism>
<evidence type="ECO:0000313" key="2">
    <source>
        <dbReference type="Proteomes" id="UP000835052"/>
    </source>
</evidence>
<gene>
    <name evidence="1" type="ORF">CAUJ_LOCUS4354</name>
</gene>
<reference evidence="1" key="1">
    <citation type="submission" date="2020-10" db="EMBL/GenBank/DDBJ databases">
        <authorList>
            <person name="Kikuchi T."/>
        </authorList>
    </citation>
    <scope>NUCLEOTIDE SEQUENCE</scope>
    <source>
        <strain evidence="1">NKZ352</strain>
    </source>
</reference>
<keyword evidence="2" id="KW-1185">Reference proteome</keyword>
<dbReference type="EMBL" id="CAJGYM010000008">
    <property type="protein sequence ID" value="CAD6188435.1"/>
    <property type="molecule type" value="Genomic_DNA"/>
</dbReference>
<proteinExistence type="predicted"/>
<name>A0A8S1GYQ2_9PELO</name>
<accession>A0A8S1GYQ2</accession>
<dbReference type="AlphaFoldDB" id="A0A8S1GYQ2"/>
<comment type="caution">
    <text evidence="1">The sequence shown here is derived from an EMBL/GenBank/DDBJ whole genome shotgun (WGS) entry which is preliminary data.</text>
</comment>
<dbReference type="Proteomes" id="UP000835052">
    <property type="component" value="Unassembled WGS sequence"/>
</dbReference>
<evidence type="ECO:0000313" key="1">
    <source>
        <dbReference type="EMBL" id="CAD6188435.1"/>
    </source>
</evidence>
<sequence>MYLPSQWFINCQRALERGWGWPRLAMCLASSQPSTSLLAYPMFDGKRAATKRKNRSARTTKAPLANLCFLGKLIPIRLLFLDVRRLCWNVGSDVIHRLIRWQTRKNVDAKNQCTWCCATDGGVAVADGRRAWLLLPKLPPLPTSFSAPC</sequence>
<protein>
    <submittedName>
        <fullName evidence="1">Uncharacterized protein</fullName>
    </submittedName>
</protein>